<evidence type="ECO:0000313" key="3">
    <source>
        <dbReference type="Proteomes" id="UP000652761"/>
    </source>
</evidence>
<protein>
    <submittedName>
        <fullName evidence="2">Uncharacterized protein</fullName>
    </submittedName>
</protein>
<name>A0A843TZM1_COLES</name>
<dbReference type="PANTHER" id="PTHR46975">
    <property type="entry name" value="PROTEIN SWEETIE"/>
    <property type="match status" value="1"/>
</dbReference>
<dbReference type="OrthoDB" id="192608at2759"/>
<comment type="caution">
    <text evidence="2">The sequence shown here is derived from an EMBL/GenBank/DDBJ whole genome shotgun (WGS) entry which is preliminary data.</text>
</comment>
<dbReference type="Proteomes" id="UP000652761">
    <property type="component" value="Unassembled WGS sequence"/>
</dbReference>
<keyword evidence="3" id="KW-1185">Reference proteome</keyword>
<accession>A0A843TZM1</accession>
<feature type="region of interest" description="Disordered" evidence="1">
    <location>
        <begin position="1"/>
        <end position="34"/>
    </location>
</feature>
<dbReference type="InterPro" id="IPR044218">
    <property type="entry name" value="SWEETIE"/>
</dbReference>
<dbReference type="GO" id="GO:0005975">
    <property type="term" value="P:carbohydrate metabolic process"/>
    <property type="evidence" value="ECO:0007669"/>
    <property type="project" value="InterPro"/>
</dbReference>
<reference evidence="2" key="1">
    <citation type="submission" date="2017-07" db="EMBL/GenBank/DDBJ databases">
        <title>Taro Niue Genome Assembly and Annotation.</title>
        <authorList>
            <person name="Atibalentja N."/>
            <person name="Keating K."/>
            <person name="Fields C.J."/>
        </authorList>
    </citation>
    <scope>NUCLEOTIDE SEQUENCE</scope>
    <source>
        <strain evidence="2">Niue_2</strain>
        <tissue evidence="2">Leaf</tissue>
    </source>
</reference>
<proteinExistence type="predicted"/>
<feature type="compositionally biased region" description="Basic and acidic residues" evidence="1">
    <location>
        <begin position="12"/>
        <end position="23"/>
    </location>
</feature>
<dbReference type="AlphaFoldDB" id="A0A843TZM1"/>
<organism evidence="2 3">
    <name type="scientific">Colocasia esculenta</name>
    <name type="common">Wild taro</name>
    <name type="synonym">Arum esculentum</name>
    <dbReference type="NCBI Taxonomy" id="4460"/>
    <lineage>
        <taxon>Eukaryota</taxon>
        <taxon>Viridiplantae</taxon>
        <taxon>Streptophyta</taxon>
        <taxon>Embryophyta</taxon>
        <taxon>Tracheophyta</taxon>
        <taxon>Spermatophyta</taxon>
        <taxon>Magnoliopsida</taxon>
        <taxon>Liliopsida</taxon>
        <taxon>Araceae</taxon>
        <taxon>Aroideae</taxon>
        <taxon>Colocasieae</taxon>
        <taxon>Colocasia</taxon>
    </lineage>
</organism>
<gene>
    <name evidence="2" type="ORF">Taro_007411</name>
</gene>
<dbReference type="PANTHER" id="PTHR46975:SF2">
    <property type="entry name" value="PROTEIN SWEETIE"/>
    <property type="match status" value="1"/>
</dbReference>
<evidence type="ECO:0000256" key="1">
    <source>
        <dbReference type="SAM" id="MobiDB-lite"/>
    </source>
</evidence>
<sequence>MGSLTTKQEVAMARKKESIRPGDHPGSIQMESRSDQPICRARNAGGMALSTLVPATVNSISSLARSSNAGLQLWSFHALLLTIEAAGLSYVSQVQATLTLAIDILLADENGWGDLRQGIGRLINAIVAVIGPELAPGSTFFSRCKVTMIEERIEENLFRMLDEETDSEYVGAPTQMGTPSE</sequence>
<dbReference type="EMBL" id="NMUH01000233">
    <property type="protein sequence ID" value="MQL75050.1"/>
    <property type="molecule type" value="Genomic_DNA"/>
</dbReference>
<evidence type="ECO:0000313" key="2">
    <source>
        <dbReference type="EMBL" id="MQL75050.1"/>
    </source>
</evidence>